<sequence length="480" mass="55300">MNLNRKVDAMTVRFDYTEERKLGNGSEGDVYLYRCRRNADANLKIAVKMSSDHSDFQSKQLIKEIQNLKKIGKHPHVVNLLGYSERFISNSPALFYEYAQLGDLVRYRKGHVNVYARVLEETMWKLMIDVTKALDHLHNGIENVSYVHNDLKPANILVFRPPNSDPEELPTMPTFKLGDFARMIPSGPGQPTARFFGTPEYGPPYDEKQVPVTPAADIFSLGATLQTMWLGIVPTQTPATFIAEYKEKYSLRRPPTERELISDEKWRDVVPVVARPLNASRDDQIEKHDVCYGRAIDPLPDSINDWYMKFFEPKDSRISARDLMEWTIGLAEGEMNIAFKKRIYEEAKQYKADLLQAKANGIPFEQVSSKPKTPVDMNRPFSFEKGSDVAGKVLKPIDQHEKEMKERADRLAERDRILGEKPEQLKLLLQHVRWTSRSSDDTDYSTGEPLAEKIDKGAWMRKADRPYQEDIQKRKEAFRV</sequence>
<dbReference type="SUPFAM" id="SSF56112">
    <property type="entry name" value="Protein kinase-like (PK-like)"/>
    <property type="match status" value="1"/>
</dbReference>
<evidence type="ECO:0000313" key="2">
    <source>
        <dbReference type="EMBL" id="PSN69078.1"/>
    </source>
</evidence>
<dbReference type="InterPro" id="IPR000719">
    <property type="entry name" value="Prot_kinase_dom"/>
</dbReference>
<protein>
    <submittedName>
        <fullName evidence="2">Kinase-like protein</fullName>
    </submittedName>
</protein>
<dbReference type="InterPro" id="IPR008271">
    <property type="entry name" value="Ser/Thr_kinase_AS"/>
</dbReference>
<evidence type="ECO:0000259" key="1">
    <source>
        <dbReference type="PROSITE" id="PS50011"/>
    </source>
</evidence>
<dbReference type="PROSITE" id="PS00108">
    <property type="entry name" value="PROTEIN_KINASE_ST"/>
    <property type="match status" value="1"/>
</dbReference>
<dbReference type="AlphaFoldDB" id="A0A2T2NVG4"/>
<keyword evidence="2" id="KW-0418">Kinase</keyword>
<gene>
    <name evidence="2" type="ORF">BS50DRAFT_586434</name>
</gene>
<dbReference type="InterPro" id="IPR011009">
    <property type="entry name" value="Kinase-like_dom_sf"/>
</dbReference>
<accession>A0A2T2NVG4</accession>
<dbReference type="Proteomes" id="UP000240883">
    <property type="component" value="Unassembled WGS sequence"/>
</dbReference>
<proteinExistence type="predicted"/>
<dbReference type="OrthoDB" id="310217at2759"/>
<organism evidence="2 3">
    <name type="scientific">Corynespora cassiicola Philippines</name>
    <dbReference type="NCBI Taxonomy" id="1448308"/>
    <lineage>
        <taxon>Eukaryota</taxon>
        <taxon>Fungi</taxon>
        <taxon>Dikarya</taxon>
        <taxon>Ascomycota</taxon>
        <taxon>Pezizomycotina</taxon>
        <taxon>Dothideomycetes</taxon>
        <taxon>Pleosporomycetidae</taxon>
        <taxon>Pleosporales</taxon>
        <taxon>Corynesporascaceae</taxon>
        <taxon>Corynespora</taxon>
    </lineage>
</organism>
<dbReference type="GO" id="GO:0004674">
    <property type="term" value="F:protein serine/threonine kinase activity"/>
    <property type="evidence" value="ECO:0007669"/>
    <property type="project" value="TreeGrafter"/>
</dbReference>
<dbReference type="PANTHER" id="PTHR24359:SF1">
    <property type="entry name" value="INHIBITOR OF NUCLEAR FACTOR KAPPA-B KINASE EPSILON SUBUNIT HOMOLOG 1-RELATED"/>
    <property type="match status" value="1"/>
</dbReference>
<dbReference type="Pfam" id="PF00069">
    <property type="entry name" value="Pkinase"/>
    <property type="match status" value="1"/>
</dbReference>
<dbReference type="EMBL" id="KZ678133">
    <property type="protein sequence ID" value="PSN69078.1"/>
    <property type="molecule type" value="Genomic_DNA"/>
</dbReference>
<dbReference type="SMART" id="SM00220">
    <property type="entry name" value="S_TKc"/>
    <property type="match status" value="1"/>
</dbReference>
<dbReference type="PROSITE" id="PS50011">
    <property type="entry name" value="PROTEIN_KINASE_DOM"/>
    <property type="match status" value="1"/>
</dbReference>
<keyword evidence="2" id="KW-0808">Transferase</keyword>
<evidence type="ECO:0000313" key="3">
    <source>
        <dbReference type="Proteomes" id="UP000240883"/>
    </source>
</evidence>
<dbReference type="STRING" id="1448308.A0A2T2NVG4"/>
<keyword evidence="3" id="KW-1185">Reference proteome</keyword>
<dbReference type="Gene3D" id="1.10.510.10">
    <property type="entry name" value="Transferase(Phosphotransferase) domain 1"/>
    <property type="match status" value="1"/>
</dbReference>
<dbReference type="GO" id="GO:0005524">
    <property type="term" value="F:ATP binding"/>
    <property type="evidence" value="ECO:0007669"/>
    <property type="project" value="InterPro"/>
</dbReference>
<feature type="domain" description="Protein kinase" evidence="1">
    <location>
        <begin position="16"/>
        <end position="330"/>
    </location>
</feature>
<dbReference type="PANTHER" id="PTHR24359">
    <property type="entry name" value="SERINE/THREONINE-PROTEIN KINASE SBK1"/>
    <property type="match status" value="1"/>
</dbReference>
<dbReference type="CDD" id="cd00180">
    <property type="entry name" value="PKc"/>
    <property type="match status" value="1"/>
</dbReference>
<name>A0A2T2NVG4_CORCC</name>
<reference evidence="2 3" key="1">
    <citation type="journal article" date="2018" name="Front. Microbiol.">
        <title>Genome-Wide Analysis of Corynespora cassiicola Leaf Fall Disease Putative Effectors.</title>
        <authorList>
            <person name="Lopez D."/>
            <person name="Ribeiro S."/>
            <person name="Label P."/>
            <person name="Fumanal B."/>
            <person name="Venisse J.S."/>
            <person name="Kohler A."/>
            <person name="de Oliveira R.R."/>
            <person name="Labutti K."/>
            <person name="Lipzen A."/>
            <person name="Lail K."/>
            <person name="Bauer D."/>
            <person name="Ohm R.A."/>
            <person name="Barry K.W."/>
            <person name="Spatafora J."/>
            <person name="Grigoriev I.V."/>
            <person name="Martin F.M."/>
            <person name="Pujade-Renaud V."/>
        </authorList>
    </citation>
    <scope>NUCLEOTIDE SEQUENCE [LARGE SCALE GENOMIC DNA]</scope>
    <source>
        <strain evidence="2 3">Philippines</strain>
    </source>
</reference>